<dbReference type="SUPFAM" id="SSF46689">
    <property type="entry name" value="Homeodomain-like"/>
    <property type="match status" value="1"/>
</dbReference>
<dbReference type="PROSITE" id="PS01081">
    <property type="entry name" value="HTH_TETR_1"/>
    <property type="match status" value="1"/>
</dbReference>
<dbReference type="PROSITE" id="PS50977">
    <property type="entry name" value="HTH_TETR_2"/>
    <property type="match status" value="1"/>
</dbReference>
<dbReference type="EMBL" id="QFPW01000007">
    <property type="protein sequence ID" value="PZQ49391.1"/>
    <property type="molecule type" value="Genomic_DNA"/>
</dbReference>
<sequence length="211" mass="23002">MKPAPLEIQDDTKGDGTKRRQILDGARRCFLASSFDAASMGEIAREAKVSKGTLYVYFDNKEALFEALIDEKKRDTAERLLTLEDTTGPVAEVLTAFGAQLVLALSNPDHVALVRLVIGASEKFPAIARTMFDAGPRHGAGRLERFLLERQGRGELAADQDMSVAAWQFIGMCHHRTMTEAILGGFPPPEPAEARRRAEQAVATFLAAFGA</sequence>
<dbReference type="Gene3D" id="1.10.10.60">
    <property type="entry name" value="Homeodomain-like"/>
    <property type="match status" value="1"/>
</dbReference>
<dbReference type="PRINTS" id="PR00455">
    <property type="entry name" value="HTHTETR"/>
</dbReference>
<dbReference type="InterPro" id="IPR036271">
    <property type="entry name" value="Tet_transcr_reg_TetR-rel_C_sf"/>
</dbReference>
<dbReference type="InterPro" id="IPR001647">
    <property type="entry name" value="HTH_TetR"/>
</dbReference>
<dbReference type="PANTHER" id="PTHR30055">
    <property type="entry name" value="HTH-TYPE TRANSCRIPTIONAL REGULATOR RUTR"/>
    <property type="match status" value="1"/>
</dbReference>
<dbReference type="GO" id="GO:0003700">
    <property type="term" value="F:DNA-binding transcription factor activity"/>
    <property type="evidence" value="ECO:0007669"/>
    <property type="project" value="TreeGrafter"/>
</dbReference>
<dbReference type="GO" id="GO:0000976">
    <property type="term" value="F:transcription cis-regulatory region binding"/>
    <property type="evidence" value="ECO:0007669"/>
    <property type="project" value="TreeGrafter"/>
</dbReference>
<evidence type="ECO:0000259" key="5">
    <source>
        <dbReference type="PROSITE" id="PS50977"/>
    </source>
</evidence>
<dbReference type="Pfam" id="PF14246">
    <property type="entry name" value="TetR_C_7"/>
    <property type="match status" value="1"/>
</dbReference>
<dbReference type="AlphaFoldDB" id="A0A2W5N7C2"/>
<dbReference type="InterPro" id="IPR039536">
    <property type="entry name" value="TetR_C_Proteobacteria"/>
</dbReference>
<keyword evidence="3" id="KW-0804">Transcription</keyword>
<evidence type="ECO:0000256" key="2">
    <source>
        <dbReference type="ARBA" id="ARBA00023125"/>
    </source>
</evidence>
<feature type="DNA-binding region" description="H-T-H motif" evidence="4">
    <location>
        <begin position="39"/>
        <end position="58"/>
    </location>
</feature>
<dbReference type="SUPFAM" id="SSF48498">
    <property type="entry name" value="Tetracyclin repressor-like, C-terminal domain"/>
    <property type="match status" value="1"/>
</dbReference>
<dbReference type="Proteomes" id="UP000249185">
    <property type="component" value="Unassembled WGS sequence"/>
</dbReference>
<dbReference type="PANTHER" id="PTHR30055:SF146">
    <property type="entry name" value="HTH-TYPE TRANSCRIPTIONAL DUAL REGULATOR CECR"/>
    <property type="match status" value="1"/>
</dbReference>
<dbReference type="InterPro" id="IPR023772">
    <property type="entry name" value="DNA-bd_HTH_TetR-type_CS"/>
</dbReference>
<protein>
    <submittedName>
        <fullName evidence="6">TetR family transcriptional regulator</fullName>
    </submittedName>
</protein>
<accession>A0A2W5N7C2</accession>
<evidence type="ECO:0000256" key="4">
    <source>
        <dbReference type="PROSITE-ProRule" id="PRU00335"/>
    </source>
</evidence>
<dbReference type="InterPro" id="IPR009057">
    <property type="entry name" value="Homeodomain-like_sf"/>
</dbReference>
<keyword evidence="2 4" id="KW-0238">DNA-binding</keyword>
<gene>
    <name evidence="6" type="ORF">DI556_10995</name>
</gene>
<dbReference type="InterPro" id="IPR050109">
    <property type="entry name" value="HTH-type_TetR-like_transc_reg"/>
</dbReference>
<reference evidence="6 7" key="1">
    <citation type="submission" date="2017-08" db="EMBL/GenBank/DDBJ databases">
        <title>Infants hospitalized years apart are colonized by the same room-sourced microbial strains.</title>
        <authorList>
            <person name="Brooks B."/>
            <person name="Olm M.R."/>
            <person name="Firek B.A."/>
            <person name="Baker R."/>
            <person name="Thomas B.C."/>
            <person name="Morowitz M.J."/>
            <person name="Banfield J.F."/>
        </authorList>
    </citation>
    <scope>NUCLEOTIDE SEQUENCE [LARGE SCALE GENOMIC DNA]</scope>
    <source>
        <strain evidence="6">S2_005_002_R2_34</strain>
    </source>
</reference>
<dbReference type="FunFam" id="1.10.10.60:FF:000141">
    <property type="entry name" value="TetR family transcriptional regulator"/>
    <property type="match status" value="1"/>
</dbReference>
<keyword evidence="1" id="KW-0805">Transcription regulation</keyword>
<organism evidence="6 7">
    <name type="scientific">Rhodovulum sulfidophilum</name>
    <name type="common">Rhodobacter sulfidophilus</name>
    <dbReference type="NCBI Taxonomy" id="35806"/>
    <lineage>
        <taxon>Bacteria</taxon>
        <taxon>Pseudomonadati</taxon>
        <taxon>Pseudomonadota</taxon>
        <taxon>Alphaproteobacteria</taxon>
        <taxon>Rhodobacterales</taxon>
        <taxon>Paracoccaceae</taxon>
        <taxon>Rhodovulum</taxon>
    </lineage>
</organism>
<dbReference type="Gene3D" id="1.10.357.10">
    <property type="entry name" value="Tetracycline Repressor, domain 2"/>
    <property type="match status" value="1"/>
</dbReference>
<name>A0A2W5N7C2_RHOSU</name>
<proteinExistence type="predicted"/>
<feature type="domain" description="HTH tetR-type" evidence="5">
    <location>
        <begin position="16"/>
        <end position="76"/>
    </location>
</feature>
<comment type="caution">
    <text evidence="6">The sequence shown here is derived from an EMBL/GenBank/DDBJ whole genome shotgun (WGS) entry which is preliminary data.</text>
</comment>
<dbReference type="Pfam" id="PF00440">
    <property type="entry name" value="TetR_N"/>
    <property type="match status" value="1"/>
</dbReference>
<evidence type="ECO:0000256" key="3">
    <source>
        <dbReference type="ARBA" id="ARBA00023163"/>
    </source>
</evidence>
<evidence type="ECO:0000313" key="6">
    <source>
        <dbReference type="EMBL" id="PZQ49391.1"/>
    </source>
</evidence>
<evidence type="ECO:0000256" key="1">
    <source>
        <dbReference type="ARBA" id="ARBA00023015"/>
    </source>
</evidence>
<evidence type="ECO:0000313" key="7">
    <source>
        <dbReference type="Proteomes" id="UP000249185"/>
    </source>
</evidence>